<dbReference type="SUPFAM" id="SSF82171">
    <property type="entry name" value="DPP6 N-terminal domain-like"/>
    <property type="match status" value="1"/>
</dbReference>
<name>A0ABW7QCY7_9MICO</name>
<keyword evidence="4" id="KW-0378">Hydrolase</keyword>
<feature type="domain" description="Beta-lactamase-related" evidence="2">
    <location>
        <begin position="662"/>
        <end position="990"/>
    </location>
</feature>
<dbReference type="Gene3D" id="3.40.710.10">
    <property type="entry name" value="DD-peptidase/beta-lactamase superfamily"/>
    <property type="match status" value="1"/>
</dbReference>
<dbReference type="PANTHER" id="PTHR46825:SF9">
    <property type="entry name" value="BETA-LACTAMASE-RELATED DOMAIN-CONTAINING PROTEIN"/>
    <property type="match status" value="1"/>
</dbReference>
<dbReference type="Pfam" id="PF07676">
    <property type="entry name" value="PD40"/>
    <property type="match status" value="2"/>
</dbReference>
<accession>A0ABW7QCY7</accession>
<dbReference type="Gene3D" id="3.40.50.1820">
    <property type="entry name" value="alpha/beta hydrolase"/>
    <property type="match status" value="1"/>
</dbReference>
<evidence type="ECO:0000313" key="4">
    <source>
        <dbReference type="EMBL" id="MFH8252755.1"/>
    </source>
</evidence>
<dbReference type="InterPro" id="IPR001375">
    <property type="entry name" value="Peptidase_S9_cat"/>
</dbReference>
<dbReference type="EMBL" id="JBIQWL010000012">
    <property type="protein sequence ID" value="MFH8252755.1"/>
    <property type="molecule type" value="Genomic_DNA"/>
</dbReference>
<keyword evidence="5" id="KW-1185">Reference proteome</keyword>
<dbReference type="InterPro" id="IPR011659">
    <property type="entry name" value="WD40"/>
</dbReference>
<dbReference type="InterPro" id="IPR050491">
    <property type="entry name" value="AmpC-like"/>
</dbReference>
<gene>
    <name evidence="4" type="ORF">ACH3VR_20480</name>
</gene>
<comment type="caution">
    <text evidence="4">The sequence shown here is derived from an EMBL/GenBank/DDBJ whole genome shotgun (WGS) entry which is preliminary data.</text>
</comment>
<evidence type="ECO:0000259" key="3">
    <source>
        <dbReference type="Pfam" id="PF00326"/>
    </source>
</evidence>
<dbReference type="SUPFAM" id="SSF53474">
    <property type="entry name" value="alpha/beta-Hydrolases"/>
    <property type="match status" value="1"/>
</dbReference>
<dbReference type="InterPro" id="IPR001466">
    <property type="entry name" value="Beta-lactam-related"/>
</dbReference>
<feature type="region of interest" description="Disordered" evidence="1">
    <location>
        <begin position="1115"/>
        <end position="1135"/>
    </location>
</feature>
<dbReference type="Gene3D" id="2.120.10.30">
    <property type="entry name" value="TolB, C-terminal domain"/>
    <property type="match status" value="2"/>
</dbReference>
<dbReference type="PANTHER" id="PTHR46825">
    <property type="entry name" value="D-ALANYL-D-ALANINE-CARBOXYPEPTIDASE/ENDOPEPTIDASE AMPH"/>
    <property type="match status" value="1"/>
</dbReference>
<feature type="domain" description="Peptidase S9 prolyl oligopeptidase catalytic" evidence="3">
    <location>
        <begin position="440"/>
        <end position="646"/>
    </location>
</feature>
<protein>
    <submittedName>
        <fullName evidence="4">Serine hydrolase</fullName>
    </submittedName>
</protein>
<evidence type="ECO:0000313" key="5">
    <source>
        <dbReference type="Proteomes" id="UP001610861"/>
    </source>
</evidence>
<dbReference type="SUPFAM" id="SSF56601">
    <property type="entry name" value="beta-lactamase/transpeptidase-like"/>
    <property type="match status" value="1"/>
</dbReference>
<organism evidence="4 5">
    <name type="scientific">Microbacterium alkaliflavum</name>
    <dbReference type="NCBI Taxonomy" id="3248839"/>
    <lineage>
        <taxon>Bacteria</taxon>
        <taxon>Bacillati</taxon>
        <taxon>Actinomycetota</taxon>
        <taxon>Actinomycetes</taxon>
        <taxon>Micrococcales</taxon>
        <taxon>Microbacteriaceae</taxon>
        <taxon>Microbacterium</taxon>
    </lineage>
</organism>
<dbReference type="Pfam" id="PF00326">
    <property type="entry name" value="Peptidase_S9"/>
    <property type="match status" value="1"/>
</dbReference>
<proteinExistence type="predicted"/>
<reference evidence="4 5" key="1">
    <citation type="submission" date="2024-09" db="EMBL/GenBank/DDBJ databases">
        <authorList>
            <person name="Pan X."/>
        </authorList>
    </citation>
    <scope>NUCLEOTIDE SEQUENCE [LARGE SCALE GENOMIC DNA]</scope>
    <source>
        <strain evidence="4 5">B2969</strain>
    </source>
</reference>
<dbReference type="InterPro" id="IPR011042">
    <property type="entry name" value="6-blade_b-propeller_TolB-like"/>
</dbReference>
<evidence type="ECO:0000256" key="1">
    <source>
        <dbReference type="SAM" id="MobiDB-lite"/>
    </source>
</evidence>
<dbReference type="InterPro" id="IPR029058">
    <property type="entry name" value="AB_hydrolase_fold"/>
</dbReference>
<dbReference type="Proteomes" id="UP001610861">
    <property type="component" value="Unassembled WGS sequence"/>
</dbReference>
<dbReference type="Pfam" id="PF00144">
    <property type="entry name" value="Beta-lactamase"/>
    <property type="match status" value="1"/>
</dbReference>
<dbReference type="InterPro" id="IPR012338">
    <property type="entry name" value="Beta-lactam/transpept-like"/>
</dbReference>
<dbReference type="RefSeq" id="WP_397558186.1">
    <property type="nucleotide sequence ID" value="NZ_JBIQWL010000012.1"/>
</dbReference>
<evidence type="ECO:0000259" key="2">
    <source>
        <dbReference type="Pfam" id="PF00144"/>
    </source>
</evidence>
<sequence length="1135" mass="120429">MTRRMRIEDVLDLTVPSQPAVSPDGAHIVYVLSGVDVEADTGTSCLWLTDAGGGTRRLTQGRTDTVPAFSPDGETLAFLRDGQLWTLPIAGGEAVQRTRLALGAGAPVWSPGGDRIAFAAPVDGDAMSGETDADRSVRGGAPIVADVIDYQADGSGFLRRIRMQLHVVDLAGGDVRQLTEGDEHASSPAWSPDGTALAFVRKPAGVDDLVYRSAVHVLDTADPAAPARVVAFADGVAATVAYAPDGAHFVVVGWSGDPDGIARLFRVDAATGEAVELAASLDRNVMPGAPAYPGGLPQFAANGDVLFAIRDRGCTHLYAVPLAGGEPRHVHGADGEVVSGLSVAGDVAAIALSSPTSFGQILRLDLAAATAAVVAEHVTTDAEPYVRESRDFEIGDGVTVQGWILRDPAASGPTPLLVDVHGGPHNSWNAALDEMHVFHQALAAKGWTILTINPRGSDGYGEDFWKGVNGAWGQADANDFLEPVDLLVAEGVADPARLAVTGYSYGGFMTCYLTGIDDRFAAAVAGGVVSDLASMGGTSDDSHLLNIHEIGVMPWDVAGRERLAAMSPYTRVAKVKTPTLVLHGENDVRCPVGQAQQWYAALRERGIPTRLVVYPGGSHIFPLLGKPSHRVDYARRVVEWVEQYAGDAAGPRPAKIDAAHWQRRLEALAATHKVPGAQLGILRLGGLDDEVVTAAHGTLNKNIVTGAPVTKDSIFQIGSISKVWTATVVMRLVDEGRLSLDTRVKDVIPELSLSDDEITEGVTIRHLLTHTSGIDGDVFTDTGRGDDCLEKYTAELSTAGRNHPLGATWSYCNSGYSLLGRVIEKVTGKTWDAAMAELLFEPLHLTHTVTLPEEAILFSAAVGHVDVAGEQIVTPAWGLMRSVGPAGLITARAEDVLAFARLHMTGGVAPDGTRLLSEQSTADMQAFQAEVPDKHVLGDSWGLGWIRFDWNGDRLYGHDGNTIGQAAFLRIHAESGLAVTLLTNGGNTRDLYEALYREIFAELAGIEMKQPVTVPDVPVAVDLAPFVGTYERASVRMEIFQAEDGPKLRTTMLGPLAELEPNTIDVYDLVALDEALFAVRAPGTQTWITVTFYSLPTGEEYLHFGARATPKISAEVSQPDVAAEPADAEKVAEPA</sequence>
<dbReference type="GO" id="GO:0016787">
    <property type="term" value="F:hydrolase activity"/>
    <property type="evidence" value="ECO:0007669"/>
    <property type="project" value="UniProtKB-KW"/>
</dbReference>